<evidence type="ECO:0000256" key="1">
    <source>
        <dbReference type="SAM" id="Phobius"/>
    </source>
</evidence>
<comment type="caution">
    <text evidence="2">The sequence shown here is derived from an EMBL/GenBank/DDBJ whole genome shotgun (WGS) entry which is preliminary data.</text>
</comment>
<organism evidence="2 3">
    <name type="scientific">Candidatus Gottesmanbacteria bacterium GW2011_GWA2_43_14</name>
    <dbReference type="NCBI Taxonomy" id="1618443"/>
    <lineage>
        <taxon>Bacteria</taxon>
        <taxon>Candidatus Gottesmaniibacteriota</taxon>
    </lineage>
</organism>
<reference evidence="2 3" key="1">
    <citation type="journal article" date="2015" name="Nature">
        <title>rRNA introns, odd ribosomes, and small enigmatic genomes across a large radiation of phyla.</title>
        <authorList>
            <person name="Brown C.T."/>
            <person name="Hug L.A."/>
            <person name="Thomas B.C."/>
            <person name="Sharon I."/>
            <person name="Castelle C.J."/>
            <person name="Singh A."/>
            <person name="Wilkins M.J."/>
            <person name="Williams K.H."/>
            <person name="Banfield J.F."/>
        </authorList>
    </citation>
    <scope>NUCLEOTIDE SEQUENCE [LARGE SCALE GENOMIC DNA]</scope>
</reference>
<proteinExistence type="predicted"/>
<dbReference type="CDD" id="cd12797">
    <property type="entry name" value="M23_peptidase"/>
    <property type="match status" value="2"/>
</dbReference>
<feature type="transmembrane region" description="Helical" evidence="1">
    <location>
        <begin position="7"/>
        <end position="26"/>
    </location>
</feature>
<keyword evidence="1" id="KW-0812">Transmembrane</keyword>
<protein>
    <recommendedName>
        <fullName evidence="4">Peptidase M23 domain-containing protein</fullName>
    </recommendedName>
</protein>
<dbReference type="SUPFAM" id="SSF51261">
    <property type="entry name" value="Duplicated hybrid motif"/>
    <property type="match status" value="2"/>
</dbReference>
<dbReference type="InterPro" id="IPR050570">
    <property type="entry name" value="Cell_wall_metabolism_enzyme"/>
</dbReference>
<dbReference type="AlphaFoldDB" id="A0A0G1GIU4"/>
<dbReference type="STRING" id="1618443.UV73_C0001G0204"/>
<gene>
    <name evidence="2" type="ORF">UV73_C0001G0204</name>
</gene>
<keyword evidence="1" id="KW-1133">Transmembrane helix</keyword>
<evidence type="ECO:0008006" key="4">
    <source>
        <dbReference type="Google" id="ProtNLM"/>
    </source>
</evidence>
<dbReference type="PANTHER" id="PTHR21666">
    <property type="entry name" value="PEPTIDASE-RELATED"/>
    <property type="match status" value="1"/>
</dbReference>
<dbReference type="Gene3D" id="2.70.70.10">
    <property type="entry name" value="Glucose Permease (Domain IIA)"/>
    <property type="match status" value="2"/>
</dbReference>
<evidence type="ECO:0000313" key="3">
    <source>
        <dbReference type="Proteomes" id="UP000034894"/>
    </source>
</evidence>
<keyword evidence="1" id="KW-0472">Membrane</keyword>
<dbReference type="PANTHER" id="PTHR21666:SF270">
    <property type="entry name" value="MUREIN HYDROLASE ACTIVATOR ENVC"/>
    <property type="match status" value="1"/>
</dbReference>
<accession>A0A0G1GIU4</accession>
<dbReference type="EMBL" id="LCFP01000001">
    <property type="protein sequence ID" value="KKS98683.1"/>
    <property type="molecule type" value="Genomic_DNA"/>
</dbReference>
<evidence type="ECO:0000313" key="2">
    <source>
        <dbReference type="EMBL" id="KKS98683.1"/>
    </source>
</evidence>
<sequence>MEIFKSILSFISAMFIGVFGFINPVIKIAPTPTLPLSIGNTSVSPLIPTTNEFNSKPVDRGDVIGIMGNTGNASRPKLHFAVYNLNESDLNKFNADVGHLNPFNFLRNKKLFFDSDSCHDVSKKIEKSVGTGNWDWPMSNPIISQCYGNTQLSLNNPDEINNGIDMYDDVDTLVRAVENGNKYVYRGGASEGNGVLIFHSDGKMSLYWHLQ</sequence>
<dbReference type="InterPro" id="IPR011055">
    <property type="entry name" value="Dup_hybrid_motif"/>
</dbReference>
<name>A0A0G1GIU4_9BACT</name>
<dbReference type="Proteomes" id="UP000034894">
    <property type="component" value="Unassembled WGS sequence"/>
</dbReference>
<dbReference type="GO" id="GO:0004222">
    <property type="term" value="F:metalloendopeptidase activity"/>
    <property type="evidence" value="ECO:0007669"/>
    <property type="project" value="TreeGrafter"/>
</dbReference>